<feature type="region of interest" description="Disordered" evidence="2">
    <location>
        <begin position="171"/>
        <end position="195"/>
    </location>
</feature>
<dbReference type="SUPFAM" id="SSF56349">
    <property type="entry name" value="DNA breaking-rejoining enzymes"/>
    <property type="match status" value="1"/>
</dbReference>
<dbReference type="GO" id="GO:0003677">
    <property type="term" value="F:DNA binding"/>
    <property type="evidence" value="ECO:0007669"/>
    <property type="project" value="InterPro"/>
</dbReference>
<name>A0A7X0NXA4_9ACTN</name>
<evidence type="ECO:0000313" key="4">
    <source>
        <dbReference type="EMBL" id="MBB6551272.1"/>
    </source>
</evidence>
<evidence type="ECO:0000256" key="2">
    <source>
        <dbReference type="SAM" id="MobiDB-lite"/>
    </source>
</evidence>
<proteinExistence type="predicted"/>
<dbReference type="PROSITE" id="PS51898">
    <property type="entry name" value="TYR_RECOMBINASE"/>
    <property type="match status" value="1"/>
</dbReference>
<dbReference type="InterPro" id="IPR050090">
    <property type="entry name" value="Tyrosine_recombinase_XerCD"/>
</dbReference>
<dbReference type="AlphaFoldDB" id="A0A7X0NXA4"/>
<reference evidence="4 5" key="1">
    <citation type="submission" date="2020-08" db="EMBL/GenBank/DDBJ databases">
        <title>Sequencing the genomes of 1000 actinobacteria strains.</title>
        <authorList>
            <person name="Klenk H.-P."/>
        </authorList>
    </citation>
    <scope>NUCLEOTIDE SEQUENCE [LARGE SCALE GENOMIC DNA]</scope>
    <source>
        <strain evidence="4 5">DSM 43768</strain>
    </source>
</reference>
<dbReference type="RefSeq" id="WP_185105380.1">
    <property type="nucleotide sequence ID" value="NZ_JACHMI010000001.1"/>
</dbReference>
<evidence type="ECO:0000259" key="3">
    <source>
        <dbReference type="PROSITE" id="PS51898"/>
    </source>
</evidence>
<dbReference type="Pfam" id="PF00589">
    <property type="entry name" value="Phage_integrase"/>
    <property type="match status" value="1"/>
</dbReference>
<dbReference type="PANTHER" id="PTHR30349">
    <property type="entry name" value="PHAGE INTEGRASE-RELATED"/>
    <property type="match status" value="1"/>
</dbReference>
<dbReference type="EMBL" id="JACHMI010000001">
    <property type="protein sequence ID" value="MBB6551272.1"/>
    <property type="molecule type" value="Genomic_DNA"/>
</dbReference>
<feature type="domain" description="Tyr recombinase" evidence="3">
    <location>
        <begin position="74"/>
        <end position="271"/>
    </location>
</feature>
<sequence>MLAAVMREHLVSFNAAALVSLPASKKAKGMVWTKPRVEAFNRAFRERLQAAFADPDHPPASAIHIWTRSELRPSPVMIWTPAQLGAFLDHAATDRLYALFHLIAFRGLRRGEACGARWIDLDFDEGVLAVAKQLTVVDGRIEESDPKTEFSDGVAALDKGTLATLRSHRQRQLAEKQHSGHAWQDSGRIFTKQDGSNLHPHRVSRHFERLAFSAGLPPIRLHDLRHGAATLSLAAGNDMKITSAMLRHASLATTSDLYTAVLPEVAHAAAEASAVLVPRTTPM</sequence>
<organism evidence="4 5">
    <name type="scientific">Nonomuraea rubra</name>
    <dbReference type="NCBI Taxonomy" id="46180"/>
    <lineage>
        <taxon>Bacteria</taxon>
        <taxon>Bacillati</taxon>
        <taxon>Actinomycetota</taxon>
        <taxon>Actinomycetes</taxon>
        <taxon>Streptosporangiales</taxon>
        <taxon>Streptosporangiaceae</taxon>
        <taxon>Nonomuraea</taxon>
    </lineage>
</organism>
<dbReference type="InterPro" id="IPR013762">
    <property type="entry name" value="Integrase-like_cat_sf"/>
</dbReference>
<dbReference type="CDD" id="cd01189">
    <property type="entry name" value="INT_ICEBs1_C_like"/>
    <property type="match status" value="1"/>
</dbReference>
<dbReference type="InterPro" id="IPR002104">
    <property type="entry name" value="Integrase_catalytic"/>
</dbReference>
<dbReference type="GO" id="GO:0015074">
    <property type="term" value="P:DNA integration"/>
    <property type="evidence" value="ECO:0007669"/>
    <property type="project" value="InterPro"/>
</dbReference>
<evidence type="ECO:0000313" key="5">
    <source>
        <dbReference type="Proteomes" id="UP000565579"/>
    </source>
</evidence>
<dbReference type="Proteomes" id="UP000565579">
    <property type="component" value="Unassembled WGS sequence"/>
</dbReference>
<keyword evidence="1" id="KW-0233">DNA recombination</keyword>
<gene>
    <name evidence="4" type="ORF">HD593_006067</name>
</gene>
<protein>
    <submittedName>
        <fullName evidence="4">Integrase</fullName>
    </submittedName>
</protein>
<dbReference type="PANTHER" id="PTHR30349:SF91">
    <property type="entry name" value="INTA PROTEIN"/>
    <property type="match status" value="1"/>
</dbReference>
<dbReference type="Gene3D" id="1.10.443.10">
    <property type="entry name" value="Intergrase catalytic core"/>
    <property type="match status" value="1"/>
</dbReference>
<evidence type="ECO:0000256" key="1">
    <source>
        <dbReference type="ARBA" id="ARBA00023172"/>
    </source>
</evidence>
<comment type="caution">
    <text evidence="4">The sequence shown here is derived from an EMBL/GenBank/DDBJ whole genome shotgun (WGS) entry which is preliminary data.</text>
</comment>
<accession>A0A7X0NXA4</accession>
<keyword evidence="5" id="KW-1185">Reference proteome</keyword>
<dbReference type="GO" id="GO:0006310">
    <property type="term" value="P:DNA recombination"/>
    <property type="evidence" value="ECO:0007669"/>
    <property type="project" value="UniProtKB-KW"/>
</dbReference>
<dbReference type="InterPro" id="IPR011010">
    <property type="entry name" value="DNA_brk_join_enz"/>
</dbReference>